<dbReference type="EMBL" id="BSEC01000001">
    <property type="protein sequence ID" value="GLI91346.1"/>
    <property type="molecule type" value="Genomic_DNA"/>
</dbReference>
<sequence>MSDLALTPAVTAPTAPGRWRVIRAVAAREALEMRRDRRLLALFVVTLLLMAAALAFGAAENARLTRERAAAAEADRLLWTSQSAKNPHAAAHFGQYAFKPTSPLALADPGVDPYVGAAVWLEAHKQNEAQFRAARDGGVAARLGGLSLAFILQIVAPLIVLLAGFASFSGERESGTLKQLLSLGARPSDLLAGKALALAGATVALLAPAVAGAALALALLTDTTKLALADQFLRLGALTFGYGAYLAGFAFLTLGVSALAKTSRAALVALLAFWLVNSFVAPRLAADVARALAPTPTAQQFRAAIAKDKAQTFGHDETHPAFKAFRDDVLKQYGVARVEDLPVSFRGLSLRKDDENGYAIFDRHFGALQAAFDRQDALAEAAGFVFPLLAMRPFSMAFAGSDSRAQFDFATAAEAHRRMIQNEVSDNIIHFQRDERYVAGPELWKRIAAFAYAAPGAGFALAGAREALAGLIGWLLVTFLFARAATRRLSPL</sequence>
<dbReference type="InterPro" id="IPR021913">
    <property type="entry name" value="DUF3526"/>
</dbReference>
<evidence type="ECO:0000313" key="2">
    <source>
        <dbReference type="EMBL" id="GLI91346.1"/>
    </source>
</evidence>
<comment type="caution">
    <text evidence="2">The sequence shown here is derived from an EMBL/GenBank/DDBJ whole genome shotgun (WGS) entry which is preliminary data.</text>
</comment>
<reference evidence="2" key="1">
    <citation type="journal article" date="2023" name="Int. J. Syst. Evol. Microbiol.">
        <title>Methylocystis iwaonis sp. nov., a type II methane-oxidizing bacterium from surface soil of a rice paddy field in Japan, and emended description of the genus Methylocystis (ex Whittenbury et al. 1970) Bowman et al. 1993.</title>
        <authorList>
            <person name="Kaise H."/>
            <person name="Sawadogo J.B."/>
            <person name="Alam M.S."/>
            <person name="Ueno C."/>
            <person name="Dianou D."/>
            <person name="Shinjo R."/>
            <person name="Asakawa S."/>
        </authorList>
    </citation>
    <scope>NUCLEOTIDE SEQUENCE</scope>
    <source>
        <strain evidence="2">LMG27198</strain>
    </source>
</reference>
<feature type="transmembrane region" description="Helical" evidence="1">
    <location>
        <begin position="232"/>
        <end position="259"/>
    </location>
</feature>
<dbReference type="RefSeq" id="WP_281799944.1">
    <property type="nucleotide sequence ID" value="NZ_BSEC01000001.1"/>
</dbReference>
<keyword evidence="1" id="KW-1133">Transmembrane helix</keyword>
<protein>
    <recommendedName>
        <fullName evidence="4">ABC transporter permease</fullName>
    </recommendedName>
</protein>
<name>A0A9W6GQV4_9HYPH</name>
<proteinExistence type="predicted"/>
<accession>A0A9W6GQV4</accession>
<evidence type="ECO:0000313" key="3">
    <source>
        <dbReference type="Proteomes" id="UP001144323"/>
    </source>
</evidence>
<feature type="transmembrane region" description="Helical" evidence="1">
    <location>
        <begin position="195"/>
        <end position="220"/>
    </location>
</feature>
<keyword evidence="1" id="KW-0472">Membrane</keyword>
<feature type="transmembrane region" description="Helical" evidence="1">
    <location>
        <begin position="39"/>
        <end position="59"/>
    </location>
</feature>
<dbReference type="Pfam" id="PF12040">
    <property type="entry name" value="DUF3526"/>
    <property type="match status" value="1"/>
</dbReference>
<keyword evidence="1" id="KW-0812">Transmembrane</keyword>
<gene>
    <name evidence="2" type="ORF">LMG27198_03380</name>
</gene>
<organism evidence="2 3">
    <name type="scientific">Methylocystis echinoides</name>
    <dbReference type="NCBI Taxonomy" id="29468"/>
    <lineage>
        <taxon>Bacteria</taxon>
        <taxon>Pseudomonadati</taxon>
        <taxon>Pseudomonadota</taxon>
        <taxon>Alphaproteobacteria</taxon>
        <taxon>Hyphomicrobiales</taxon>
        <taxon>Methylocystaceae</taxon>
        <taxon>Methylocystis</taxon>
    </lineage>
</organism>
<dbReference type="PANTHER" id="PTHR43471:SF1">
    <property type="entry name" value="ABC TRANSPORTER PERMEASE PROTEIN NOSY-RELATED"/>
    <property type="match status" value="1"/>
</dbReference>
<dbReference type="GO" id="GO:0005886">
    <property type="term" value="C:plasma membrane"/>
    <property type="evidence" value="ECO:0007669"/>
    <property type="project" value="UniProtKB-SubCell"/>
</dbReference>
<dbReference type="Pfam" id="PF12679">
    <property type="entry name" value="ABC2_membrane_2"/>
    <property type="match status" value="1"/>
</dbReference>
<dbReference type="PANTHER" id="PTHR43471">
    <property type="entry name" value="ABC TRANSPORTER PERMEASE"/>
    <property type="match status" value="1"/>
</dbReference>
<feature type="transmembrane region" description="Helical" evidence="1">
    <location>
        <begin position="265"/>
        <end position="286"/>
    </location>
</feature>
<evidence type="ECO:0008006" key="4">
    <source>
        <dbReference type="Google" id="ProtNLM"/>
    </source>
</evidence>
<feature type="transmembrane region" description="Helical" evidence="1">
    <location>
        <begin position="467"/>
        <end position="486"/>
    </location>
</feature>
<dbReference type="Proteomes" id="UP001144323">
    <property type="component" value="Unassembled WGS sequence"/>
</dbReference>
<feature type="transmembrane region" description="Helical" evidence="1">
    <location>
        <begin position="145"/>
        <end position="168"/>
    </location>
</feature>
<evidence type="ECO:0000256" key="1">
    <source>
        <dbReference type="SAM" id="Phobius"/>
    </source>
</evidence>
<keyword evidence="3" id="KW-1185">Reference proteome</keyword>
<dbReference type="GO" id="GO:0140359">
    <property type="term" value="F:ABC-type transporter activity"/>
    <property type="evidence" value="ECO:0007669"/>
    <property type="project" value="InterPro"/>
</dbReference>
<dbReference type="AlphaFoldDB" id="A0A9W6GQV4"/>